<dbReference type="GO" id="GO:0005840">
    <property type="term" value="C:ribosome"/>
    <property type="evidence" value="ECO:0007669"/>
    <property type="project" value="UniProtKB-KW"/>
</dbReference>
<dbReference type="PANTHER" id="PTHR43648">
    <property type="entry name" value="ELECTRON TRANSFER FLAVOPROTEIN BETA SUBUNIT LYSINE METHYLTRANSFERASE"/>
    <property type="match status" value="1"/>
</dbReference>
<evidence type="ECO:0000256" key="3">
    <source>
        <dbReference type="ARBA" id="ARBA00022603"/>
    </source>
</evidence>
<keyword evidence="7" id="KW-0687">Ribonucleoprotein</keyword>
<evidence type="ECO:0000313" key="8">
    <source>
        <dbReference type="Proteomes" id="UP000292298"/>
    </source>
</evidence>
<dbReference type="OrthoDB" id="9785995at2"/>
<dbReference type="NCBIfam" id="TIGR00406">
    <property type="entry name" value="prmA"/>
    <property type="match status" value="1"/>
</dbReference>
<dbReference type="HAMAP" id="MF_00735">
    <property type="entry name" value="Methyltr_PrmA"/>
    <property type="match status" value="1"/>
</dbReference>
<dbReference type="PANTHER" id="PTHR43648:SF1">
    <property type="entry name" value="ELECTRON TRANSFER FLAVOPROTEIN BETA SUBUNIT LYSINE METHYLTRANSFERASE"/>
    <property type="match status" value="1"/>
</dbReference>
<evidence type="ECO:0000313" key="7">
    <source>
        <dbReference type="EMBL" id="RZU99697.1"/>
    </source>
</evidence>
<comment type="catalytic activity">
    <reaction evidence="6">
        <text>L-lysyl-[protein] + 3 S-adenosyl-L-methionine = N(6),N(6),N(6)-trimethyl-L-lysyl-[protein] + 3 S-adenosyl-L-homocysteine + 3 H(+)</text>
        <dbReference type="Rhea" id="RHEA:54192"/>
        <dbReference type="Rhea" id="RHEA-COMP:9752"/>
        <dbReference type="Rhea" id="RHEA-COMP:13826"/>
        <dbReference type="ChEBI" id="CHEBI:15378"/>
        <dbReference type="ChEBI" id="CHEBI:29969"/>
        <dbReference type="ChEBI" id="CHEBI:57856"/>
        <dbReference type="ChEBI" id="CHEBI:59789"/>
        <dbReference type="ChEBI" id="CHEBI:61961"/>
    </reaction>
</comment>
<dbReference type="GO" id="GO:0032259">
    <property type="term" value="P:methylation"/>
    <property type="evidence" value="ECO:0007669"/>
    <property type="project" value="UniProtKB-KW"/>
</dbReference>
<dbReference type="SUPFAM" id="SSF53335">
    <property type="entry name" value="S-adenosyl-L-methionine-dependent methyltransferases"/>
    <property type="match status" value="1"/>
</dbReference>
<evidence type="ECO:0000256" key="6">
    <source>
        <dbReference type="HAMAP-Rule" id="MF_00735"/>
    </source>
</evidence>
<comment type="caution">
    <text evidence="7">The sequence shown here is derived from an EMBL/GenBank/DDBJ whole genome shotgun (WGS) entry which is preliminary data.</text>
</comment>
<sequence length="293" mass="30824">MPAHQVAFEVAASRVDTLEAVLEAAGAEAITWAEAPGSGAVLEPPPGETRLWDRMRVEALFPADWDHDAIRAAVTEALDGEPPDWQTTEIADQPWERAWLEHFRPQCFGGSLWVVPWGMDPPDPDAVNIRLDPGLAFGTGTHPSTALCLAALAAEPPVGETVIDYGCGSGLLAIAALRLGAARVLAVDNDPQALVASRDNAERNGVADRLEVAGPDAVLPVADRVLANILAGILQGLAPRLTSALAAGGRLTLAGLLASQAESVQAAYEPACRFAPPVALDEWVRLDARRAPL</sequence>
<dbReference type="InterPro" id="IPR029063">
    <property type="entry name" value="SAM-dependent_MTases_sf"/>
</dbReference>
<dbReference type="GO" id="GO:0016279">
    <property type="term" value="F:protein-lysine N-methyltransferase activity"/>
    <property type="evidence" value="ECO:0007669"/>
    <property type="project" value="TreeGrafter"/>
</dbReference>
<keyword evidence="7" id="KW-0689">Ribosomal protein</keyword>
<keyword evidence="2 6" id="KW-0963">Cytoplasm</keyword>
<comment type="subcellular location">
    <subcellularLocation>
        <location evidence="6">Cytoplasm</location>
    </subcellularLocation>
</comment>
<dbReference type="GO" id="GO:0005829">
    <property type="term" value="C:cytosol"/>
    <property type="evidence" value="ECO:0007669"/>
    <property type="project" value="TreeGrafter"/>
</dbReference>
<dbReference type="AlphaFoldDB" id="A0A4Q8D2Z1"/>
<feature type="binding site" evidence="6">
    <location>
        <position position="166"/>
    </location>
    <ligand>
        <name>S-adenosyl-L-methionine</name>
        <dbReference type="ChEBI" id="CHEBI:59789"/>
    </ligand>
</feature>
<reference evidence="7 8" key="1">
    <citation type="submission" date="2019-02" db="EMBL/GenBank/DDBJ databases">
        <title>Genomic Encyclopedia of Type Strains, Phase IV (KMG-IV): sequencing the most valuable type-strain genomes for metagenomic binning, comparative biology and taxonomic classification.</title>
        <authorList>
            <person name="Goeker M."/>
        </authorList>
    </citation>
    <scope>NUCLEOTIDE SEQUENCE [LARGE SCALE GENOMIC DNA]</scope>
    <source>
        <strain evidence="7 8">DSM 21056</strain>
    </source>
</reference>
<feature type="binding site" evidence="6">
    <location>
        <position position="188"/>
    </location>
    <ligand>
        <name>S-adenosyl-L-methionine</name>
        <dbReference type="ChEBI" id="CHEBI:59789"/>
    </ligand>
</feature>
<keyword evidence="3 6" id="KW-0489">Methyltransferase</keyword>
<evidence type="ECO:0000256" key="2">
    <source>
        <dbReference type="ARBA" id="ARBA00022490"/>
    </source>
</evidence>
<comment type="function">
    <text evidence="6">Methylates ribosomal protein L11.</text>
</comment>
<dbReference type="Proteomes" id="UP000292298">
    <property type="component" value="Unassembled WGS sequence"/>
</dbReference>
<proteinExistence type="inferred from homology"/>
<dbReference type="PIRSF" id="PIRSF000401">
    <property type="entry name" value="RPL11_MTase"/>
    <property type="match status" value="1"/>
</dbReference>
<keyword evidence="4 6" id="KW-0808">Transferase</keyword>
<evidence type="ECO:0000256" key="5">
    <source>
        <dbReference type="ARBA" id="ARBA00022691"/>
    </source>
</evidence>
<dbReference type="EC" id="2.1.1.-" evidence="6"/>
<dbReference type="InterPro" id="IPR004498">
    <property type="entry name" value="Ribosomal_PrmA_MeTrfase"/>
</dbReference>
<keyword evidence="5 6" id="KW-0949">S-adenosyl-L-methionine</keyword>
<feature type="binding site" evidence="6">
    <location>
        <position position="145"/>
    </location>
    <ligand>
        <name>S-adenosyl-L-methionine</name>
        <dbReference type="ChEBI" id="CHEBI:59789"/>
    </ligand>
</feature>
<dbReference type="Gene3D" id="3.40.50.150">
    <property type="entry name" value="Vaccinia Virus protein VP39"/>
    <property type="match status" value="1"/>
</dbReference>
<evidence type="ECO:0000256" key="1">
    <source>
        <dbReference type="ARBA" id="ARBA00009741"/>
    </source>
</evidence>
<keyword evidence="8" id="KW-1185">Reference proteome</keyword>
<accession>A0A4Q8D2Z1</accession>
<dbReference type="Pfam" id="PF06325">
    <property type="entry name" value="PrmA"/>
    <property type="match status" value="1"/>
</dbReference>
<protein>
    <recommendedName>
        <fullName evidence="6">Ribosomal protein L11 methyltransferase</fullName>
        <shortName evidence="6">L11 Mtase</shortName>
        <ecNumber evidence="6">2.1.1.-</ecNumber>
    </recommendedName>
</protein>
<feature type="binding site" evidence="6">
    <location>
        <position position="228"/>
    </location>
    <ligand>
        <name>S-adenosyl-L-methionine</name>
        <dbReference type="ChEBI" id="CHEBI:59789"/>
    </ligand>
</feature>
<name>A0A4Q8D2Z1_9GAMM</name>
<dbReference type="RefSeq" id="WP_130503903.1">
    <property type="nucleotide sequence ID" value="NZ_SHLI01000001.1"/>
</dbReference>
<dbReference type="EMBL" id="SHLI01000001">
    <property type="protein sequence ID" value="RZU99697.1"/>
    <property type="molecule type" value="Genomic_DNA"/>
</dbReference>
<organism evidence="7 8">
    <name type="scientific">Spiribacter vilamensis</name>
    <dbReference type="NCBI Taxonomy" id="531306"/>
    <lineage>
        <taxon>Bacteria</taxon>
        <taxon>Pseudomonadati</taxon>
        <taxon>Pseudomonadota</taxon>
        <taxon>Gammaproteobacteria</taxon>
        <taxon>Chromatiales</taxon>
        <taxon>Ectothiorhodospiraceae</taxon>
        <taxon>Spiribacter</taxon>
    </lineage>
</organism>
<gene>
    <name evidence="6" type="primary">prmA</name>
    <name evidence="7" type="ORF">EV698_1992</name>
</gene>
<dbReference type="InterPro" id="IPR050078">
    <property type="entry name" value="Ribosomal_L11_MeTrfase_PrmA"/>
</dbReference>
<comment type="similarity">
    <text evidence="1 6">Belongs to the methyltransferase superfamily. PrmA family.</text>
</comment>
<evidence type="ECO:0000256" key="4">
    <source>
        <dbReference type="ARBA" id="ARBA00022679"/>
    </source>
</evidence>